<dbReference type="EMBL" id="HBEZ01048376">
    <property type="protein sequence ID" value="CAD8650408.1"/>
    <property type="molecule type" value="Transcribed_RNA"/>
</dbReference>
<proteinExistence type="predicted"/>
<organism evidence="2">
    <name type="scientific">Cryptomonas curvata</name>
    <dbReference type="NCBI Taxonomy" id="233186"/>
    <lineage>
        <taxon>Eukaryota</taxon>
        <taxon>Cryptophyceae</taxon>
        <taxon>Cryptomonadales</taxon>
        <taxon>Cryptomonadaceae</taxon>
        <taxon>Cryptomonas</taxon>
    </lineage>
</organism>
<sequence length="162" mass="18086">MVCAPLMLQWEFPQIDLLLKKIRPNESNIIILVDWDYDALSAFVAALKVDVKISLPEWITTTIEAMTVSSLTNDIISVATQFGGTAFGRLVLVMHSLQEYHAVTTMLRRVESGTELQPCMQKMSEGIFLASLYILSGSSLIVAEVIPYENLALDEGKRSMFK</sequence>
<reference evidence="2" key="1">
    <citation type="submission" date="2021-01" db="EMBL/GenBank/DDBJ databases">
        <authorList>
            <person name="Corre E."/>
            <person name="Pelletier E."/>
            <person name="Niang G."/>
            <person name="Scheremetjew M."/>
            <person name="Finn R."/>
            <person name="Kale V."/>
            <person name="Holt S."/>
            <person name="Cochrane G."/>
            <person name="Meng A."/>
            <person name="Brown T."/>
            <person name="Cohen L."/>
        </authorList>
    </citation>
    <scope>NUCLEOTIDE SEQUENCE</scope>
    <source>
        <strain evidence="2">CCAP979/52</strain>
    </source>
</reference>
<feature type="transmembrane region" description="Helical" evidence="1">
    <location>
        <begin position="127"/>
        <end position="148"/>
    </location>
</feature>
<dbReference type="AlphaFoldDB" id="A0A7S0MSW8"/>
<name>A0A7S0MSW8_9CRYP</name>
<gene>
    <name evidence="2" type="ORF">CCUR1050_LOCUS26587</name>
</gene>
<evidence type="ECO:0000256" key="1">
    <source>
        <dbReference type="SAM" id="Phobius"/>
    </source>
</evidence>
<keyword evidence="1" id="KW-0472">Membrane</keyword>
<keyword evidence="1" id="KW-0812">Transmembrane</keyword>
<protein>
    <submittedName>
        <fullName evidence="2">Uncharacterized protein</fullName>
    </submittedName>
</protein>
<keyword evidence="1" id="KW-1133">Transmembrane helix</keyword>
<evidence type="ECO:0000313" key="2">
    <source>
        <dbReference type="EMBL" id="CAD8650408.1"/>
    </source>
</evidence>
<accession>A0A7S0MSW8</accession>